<proteinExistence type="inferred from homology"/>
<comment type="similarity">
    <text evidence="1">Belongs to the UPF0312 family.</text>
</comment>
<feature type="domain" description="Lipid/polyisoprenoid-binding YceI-like" evidence="2">
    <location>
        <begin position="3"/>
        <end position="172"/>
    </location>
</feature>
<name>A0ABV5Z4P6_9STAP</name>
<evidence type="ECO:0000313" key="4">
    <source>
        <dbReference type="Proteomes" id="UP001589740"/>
    </source>
</evidence>
<dbReference type="EMBL" id="JBHMAH010000028">
    <property type="protein sequence ID" value="MFB9861089.1"/>
    <property type="molecule type" value="Genomic_DNA"/>
</dbReference>
<dbReference type="PANTHER" id="PTHR34406:SF1">
    <property type="entry name" value="PROTEIN YCEI"/>
    <property type="match status" value="1"/>
</dbReference>
<dbReference type="PANTHER" id="PTHR34406">
    <property type="entry name" value="PROTEIN YCEI"/>
    <property type="match status" value="1"/>
</dbReference>
<dbReference type="InterPro" id="IPR007372">
    <property type="entry name" value="Lipid/polyisoprenoid-bd_YceI"/>
</dbReference>
<evidence type="ECO:0000313" key="3">
    <source>
        <dbReference type="EMBL" id="MFB9861089.1"/>
    </source>
</evidence>
<dbReference type="InterPro" id="IPR036761">
    <property type="entry name" value="TTHA0802/YceI-like_sf"/>
</dbReference>
<dbReference type="SUPFAM" id="SSF101874">
    <property type="entry name" value="YceI-like"/>
    <property type="match status" value="1"/>
</dbReference>
<dbReference type="Gene3D" id="2.40.128.110">
    <property type="entry name" value="Lipid/polyisoprenoid-binding, YceI-like"/>
    <property type="match status" value="1"/>
</dbReference>
<comment type="caution">
    <text evidence="3">The sequence shown here is derived from an EMBL/GenBank/DDBJ whole genome shotgun (WGS) entry which is preliminary data.</text>
</comment>
<dbReference type="SMART" id="SM00867">
    <property type="entry name" value="YceI"/>
    <property type="match status" value="1"/>
</dbReference>
<dbReference type="Proteomes" id="UP001589740">
    <property type="component" value="Unassembled WGS sequence"/>
</dbReference>
<gene>
    <name evidence="3" type="ORF">ACFFLE_08265</name>
</gene>
<sequence>MTVYVSDQTHSEVAFQVKHMMVSKVRGGFENFHFEIETEDLETFKDASIYAEIQTESINTKNTSRDEHLRSEDFFNAEKNPKITFQSKTISKSGDTFSVTGDVTLNGVTKEKTIELEYNGKAMDPWGNEVHGIQSEFIINREEFGLTWNQKLETGGVMVGKEVKAMVELEFTEKTE</sequence>
<evidence type="ECO:0000256" key="1">
    <source>
        <dbReference type="ARBA" id="ARBA00008812"/>
    </source>
</evidence>
<protein>
    <submittedName>
        <fullName evidence="3">YceI family protein</fullName>
    </submittedName>
</protein>
<dbReference type="RefSeq" id="WP_380570655.1">
    <property type="nucleotide sequence ID" value="NZ_JBHMAH010000028.1"/>
</dbReference>
<reference evidence="3 4" key="1">
    <citation type="submission" date="2024-09" db="EMBL/GenBank/DDBJ databases">
        <authorList>
            <person name="Sun Q."/>
            <person name="Mori K."/>
        </authorList>
    </citation>
    <scope>NUCLEOTIDE SEQUENCE [LARGE SCALE GENOMIC DNA]</scope>
    <source>
        <strain evidence="3 4">JCM 12822</strain>
    </source>
</reference>
<organism evidence="3 4">
    <name type="scientific">Salinicoccus siamensis</name>
    <dbReference type="NCBI Taxonomy" id="381830"/>
    <lineage>
        <taxon>Bacteria</taxon>
        <taxon>Bacillati</taxon>
        <taxon>Bacillota</taxon>
        <taxon>Bacilli</taxon>
        <taxon>Bacillales</taxon>
        <taxon>Staphylococcaceae</taxon>
        <taxon>Salinicoccus</taxon>
    </lineage>
</organism>
<accession>A0ABV5Z4P6</accession>
<keyword evidence="4" id="KW-1185">Reference proteome</keyword>
<evidence type="ECO:0000259" key="2">
    <source>
        <dbReference type="SMART" id="SM00867"/>
    </source>
</evidence>
<dbReference type="Pfam" id="PF04264">
    <property type="entry name" value="YceI"/>
    <property type="match status" value="1"/>
</dbReference>